<dbReference type="PANTHER" id="PTHR10314">
    <property type="entry name" value="CYSTATHIONINE BETA-SYNTHASE"/>
    <property type="match status" value="1"/>
</dbReference>
<dbReference type="InterPro" id="IPR023927">
    <property type="entry name" value="SbnA"/>
</dbReference>
<dbReference type="EMBL" id="MSIE01000050">
    <property type="protein sequence ID" value="OLF14723.1"/>
    <property type="molecule type" value="Genomic_DNA"/>
</dbReference>
<evidence type="ECO:0000256" key="1">
    <source>
        <dbReference type="ARBA" id="ARBA00001933"/>
    </source>
</evidence>
<dbReference type="Proteomes" id="UP000185596">
    <property type="component" value="Unassembled WGS sequence"/>
</dbReference>
<keyword evidence="3" id="KW-0808">Transferase</keyword>
<keyword evidence="4" id="KW-0663">Pyridoxal phosphate</keyword>
<feature type="domain" description="Tryptophan synthase beta chain-like PALP" evidence="6">
    <location>
        <begin position="17"/>
        <end position="294"/>
    </location>
</feature>
<dbReference type="NCBIfam" id="TIGR03945">
    <property type="entry name" value="PLP_SbnA_fam"/>
    <property type="match status" value="1"/>
</dbReference>
<dbReference type="InterPro" id="IPR001926">
    <property type="entry name" value="TrpB-like_PALP"/>
</dbReference>
<proteinExistence type="predicted"/>
<evidence type="ECO:0000313" key="7">
    <source>
        <dbReference type="EMBL" id="OLF14723.1"/>
    </source>
</evidence>
<comment type="subunit">
    <text evidence="2">Homodimer.</text>
</comment>
<dbReference type="AlphaFoldDB" id="A0A1Q8CK62"/>
<sequence length="329" mass="34894">MIYSSAADIVIDDVFLTLPGFLDRRDVDLYLKIEAFNVAGSLKLKTAQSMVAAAERDGRLSPGSRIIESSSGNLGIAMAVVCATRGYALTIVTDIRATTAAVATMRGLGAELVIIRDEDANGGFLHGRIDYIRRALARDPGLVWLNQYANPANPDAHRRQTAHSVHKEFGHVDVLAVGAGTTGTLTGCVEYFRERSPSTRVIGVDVEGSVTFGGPPGPRHIPGLGTSRVPEIVPTGGGYETCVVSEKETVAVCREVAARHGVLVGGSTGSVLCAVRRLRATFRRGATVVAISPDLGDRYLDTVYSDDWIAARDLELSGGAAATREERTG</sequence>
<comment type="cofactor">
    <cofactor evidence="1">
        <name>pyridoxal 5'-phosphate</name>
        <dbReference type="ChEBI" id="CHEBI:597326"/>
    </cofactor>
</comment>
<evidence type="ECO:0000259" key="6">
    <source>
        <dbReference type="Pfam" id="PF00291"/>
    </source>
</evidence>
<organism evidence="7 8">
    <name type="scientific">Actinophytocola xanthii</name>
    <dbReference type="NCBI Taxonomy" id="1912961"/>
    <lineage>
        <taxon>Bacteria</taxon>
        <taxon>Bacillati</taxon>
        <taxon>Actinomycetota</taxon>
        <taxon>Actinomycetes</taxon>
        <taxon>Pseudonocardiales</taxon>
        <taxon>Pseudonocardiaceae</taxon>
    </lineage>
</organism>
<dbReference type="RefSeq" id="WP_075128360.1">
    <property type="nucleotide sequence ID" value="NZ_MSIE01000050.1"/>
</dbReference>
<comment type="caution">
    <text evidence="7">The sequence shown here is derived from an EMBL/GenBank/DDBJ whole genome shotgun (WGS) entry which is preliminary data.</text>
</comment>
<dbReference type="OrthoDB" id="5176350at2"/>
<evidence type="ECO:0000256" key="3">
    <source>
        <dbReference type="ARBA" id="ARBA00022679"/>
    </source>
</evidence>
<dbReference type="SUPFAM" id="SSF53686">
    <property type="entry name" value="Tryptophan synthase beta subunit-like PLP-dependent enzymes"/>
    <property type="match status" value="1"/>
</dbReference>
<dbReference type="CDD" id="cd01561">
    <property type="entry name" value="CBS_like"/>
    <property type="match status" value="1"/>
</dbReference>
<dbReference type="InterPro" id="IPR036052">
    <property type="entry name" value="TrpB-like_PALP_sf"/>
</dbReference>
<evidence type="ECO:0000313" key="8">
    <source>
        <dbReference type="Proteomes" id="UP000185596"/>
    </source>
</evidence>
<accession>A0A1Q8CK62</accession>
<reference evidence="7 8" key="1">
    <citation type="submission" date="2016-12" db="EMBL/GenBank/DDBJ databases">
        <title>The draft genome sequence of Actinophytocola sp. 11-183.</title>
        <authorList>
            <person name="Wang W."/>
            <person name="Yuan L."/>
        </authorList>
    </citation>
    <scope>NUCLEOTIDE SEQUENCE [LARGE SCALE GENOMIC DNA]</scope>
    <source>
        <strain evidence="7 8">11-183</strain>
    </source>
</reference>
<dbReference type="GO" id="GO:1901605">
    <property type="term" value="P:alpha-amino acid metabolic process"/>
    <property type="evidence" value="ECO:0007669"/>
    <property type="project" value="UniProtKB-ARBA"/>
</dbReference>
<evidence type="ECO:0000256" key="2">
    <source>
        <dbReference type="ARBA" id="ARBA00011738"/>
    </source>
</evidence>
<dbReference type="Gene3D" id="3.40.50.1100">
    <property type="match status" value="2"/>
</dbReference>
<gene>
    <name evidence="7" type="ORF">BU204_25720</name>
</gene>
<feature type="region of interest" description="Disordered" evidence="5">
    <location>
        <begin position="207"/>
        <end position="226"/>
    </location>
</feature>
<keyword evidence="8" id="KW-1185">Reference proteome</keyword>
<name>A0A1Q8CK62_9PSEU</name>
<evidence type="ECO:0000256" key="4">
    <source>
        <dbReference type="ARBA" id="ARBA00022898"/>
    </source>
</evidence>
<dbReference type="InterPro" id="IPR050214">
    <property type="entry name" value="Cys_Synth/Cystath_Beta-Synth"/>
</dbReference>
<protein>
    <submittedName>
        <fullName evidence="7">2,3-diaminopropionate biosynthesis protein SbnA</fullName>
    </submittedName>
</protein>
<evidence type="ECO:0000256" key="5">
    <source>
        <dbReference type="SAM" id="MobiDB-lite"/>
    </source>
</evidence>
<dbReference type="GO" id="GO:0016740">
    <property type="term" value="F:transferase activity"/>
    <property type="evidence" value="ECO:0007669"/>
    <property type="project" value="UniProtKB-KW"/>
</dbReference>
<dbReference type="Pfam" id="PF00291">
    <property type="entry name" value="PALP"/>
    <property type="match status" value="1"/>
</dbReference>
<dbReference type="STRING" id="1912961.BU204_25720"/>